<dbReference type="RefSeq" id="XP_008866135.1">
    <property type="nucleotide sequence ID" value="XM_008867913.1"/>
</dbReference>
<dbReference type="PROSITE" id="PS50191">
    <property type="entry name" value="CRAL_TRIO"/>
    <property type="match status" value="1"/>
</dbReference>
<organism evidence="3">
    <name type="scientific">Aphanomyces invadans</name>
    <dbReference type="NCBI Taxonomy" id="157072"/>
    <lineage>
        <taxon>Eukaryota</taxon>
        <taxon>Sar</taxon>
        <taxon>Stramenopiles</taxon>
        <taxon>Oomycota</taxon>
        <taxon>Saprolegniomycetes</taxon>
        <taxon>Saprolegniales</taxon>
        <taxon>Verrucalvaceae</taxon>
        <taxon>Aphanomyces</taxon>
    </lineage>
</organism>
<name>A0A024UFM5_9STRA</name>
<evidence type="ECO:0000313" key="3">
    <source>
        <dbReference type="EMBL" id="ETW04697.1"/>
    </source>
</evidence>
<gene>
    <name evidence="3" type="ORF">H310_03855</name>
</gene>
<evidence type="ECO:0000259" key="2">
    <source>
        <dbReference type="PROSITE" id="PS50191"/>
    </source>
</evidence>
<dbReference type="eggNOG" id="KOG1471">
    <property type="taxonomic scope" value="Eukaryota"/>
</dbReference>
<protein>
    <recommendedName>
        <fullName evidence="2">CRAL-TRIO domain-containing protein</fullName>
    </recommendedName>
</protein>
<reference evidence="3" key="1">
    <citation type="submission" date="2013-12" db="EMBL/GenBank/DDBJ databases">
        <title>The Genome Sequence of Aphanomyces invadans NJM9701.</title>
        <authorList>
            <consortium name="The Broad Institute Genomics Platform"/>
            <person name="Russ C."/>
            <person name="Tyler B."/>
            <person name="van West P."/>
            <person name="Dieguez-Uribeondo J."/>
            <person name="Young S.K."/>
            <person name="Zeng Q."/>
            <person name="Gargeya S."/>
            <person name="Fitzgerald M."/>
            <person name="Abouelleil A."/>
            <person name="Alvarado L."/>
            <person name="Chapman S.B."/>
            <person name="Gainer-Dewar J."/>
            <person name="Goldberg J."/>
            <person name="Griggs A."/>
            <person name="Gujja S."/>
            <person name="Hansen M."/>
            <person name="Howarth C."/>
            <person name="Imamovic A."/>
            <person name="Ireland A."/>
            <person name="Larimer J."/>
            <person name="McCowan C."/>
            <person name="Murphy C."/>
            <person name="Pearson M."/>
            <person name="Poon T.W."/>
            <person name="Priest M."/>
            <person name="Roberts A."/>
            <person name="Saif S."/>
            <person name="Shea T."/>
            <person name="Sykes S."/>
            <person name="Wortman J."/>
            <person name="Nusbaum C."/>
            <person name="Birren B."/>
        </authorList>
    </citation>
    <scope>NUCLEOTIDE SEQUENCE [LARGE SCALE GENOMIC DNA]</scope>
    <source>
        <strain evidence="3">NJM9701</strain>
    </source>
</reference>
<evidence type="ECO:0000256" key="1">
    <source>
        <dbReference type="SAM" id="MobiDB-lite"/>
    </source>
</evidence>
<dbReference type="OrthoDB" id="1434354at2759"/>
<dbReference type="InterPro" id="IPR051026">
    <property type="entry name" value="PI/PC_transfer"/>
</dbReference>
<dbReference type="Pfam" id="PF00650">
    <property type="entry name" value="CRAL_TRIO"/>
    <property type="match status" value="1"/>
</dbReference>
<dbReference type="STRING" id="157072.A0A024UFM5"/>
<dbReference type="AlphaFoldDB" id="A0A024UFM5"/>
<proteinExistence type="predicted"/>
<feature type="domain" description="CRAL-TRIO" evidence="2">
    <location>
        <begin position="13"/>
        <end position="183"/>
    </location>
</feature>
<dbReference type="Gene3D" id="3.40.525.10">
    <property type="entry name" value="CRAL-TRIO lipid binding domain"/>
    <property type="match status" value="1"/>
</dbReference>
<dbReference type="GeneID" id="20080905"/>
<accession>A0A024UFM5</accession>
<dbReference type="VEuPathDB" id="FungiDB:H310_03855"/>
<dbReference type="InterPro" id="IPR036865">
    <property type="entry name" value="CRAL-TRIO_dom_sf"/>
</dbReference>
<dbReference type="CDD" id="cd00170">
    <property type="entry name" value="SEC14"/>
    <property type="match status" value="1"/>
</dbReference>
<dbReference type="SMART" id="SM00516">
    <property type="entry name" value="SEC14"/>
    <property type="match status" value="1"/>
</dbReference>
<feature type="region of interest" description="Disordered" evidence="1">
    <location>
        <begin position="237"/>
        <end position="263"/>
    </location>
</feature>
<sequence>MTTSCILSESLPHYSVIKELYPHYYHKRGYENEPVYYEKPGQLNLTALKARGVTLADLTKSYAFMTEFLWQVVEASADRRSISVVDVAGIGFFSFDNDVIEYMRSVAAYTKERHPNRCGCIFVVNVPSWFDTIWRVVQTLVGPGVRKKITLVKESDNVLDALRTRIPVENIPTEYGGLSVGHSDEELALRALVDYNNNVPGIQHPFATGKFTCGCNSPMHIISTCTPDTLLQQETVAQPQTDHSLGPADTTATQRRLVLQSST</sequence>
<dbReference type="PANTHER" id="PTHR45657">
    <property type="entry name" value="CRAL-TRIO DOMAIN-CONTAINING PROTEIN YKL091C-RELATED"/>
    <property type="match status" value="1"/>
</dbReference>
<dbReference type="PANTHER" id="PTHR45657:SF61">
    <property type="entry name" value="CRAL-TRIO DOMAIN-CONTAINING PROTEIN"/>
    <property type="match status" value="1"/>
</dbReference>
<dbReference type="SUPFAM" id="SSF52087">
    <property type="entry name" value="CRAL/TRIO domain"/>
    <property type="match status" value="1"/>
</dbReference>
<dbReference type="InterPro" id="IPR001251">
    <property type="entry name" value="CRAL-TRIO_dom"/>
</dbReference>
<dbReference type="EMBL" id="KI913957">
    <property type="protein sequence ID" value="ETW04697.1"/>
    <property type="molecule type" value="Genomic_DNA"/>
</dbReference>
<feature type="compositionally biased region" description="Polar residues" evidence="1">
    <location>
        <begin position="250"/>
        <end position="263"/>
    </location>
</feature>